<dbReference type="AlphaFoldDB" id="A0A1S7LFF9"/>
<evidence type="ECO:0000313" key="2">
    <source>
        <dbReference type="EMBL" id="CRH05143.1"/>
    </source>
</evidence>
<dbReference type="EMBL" id="LO017727">
    <property type="protein sequence ID" value="CRH05143.1"/>
    <property type="molecule type" value="Genomic_DNA"/>
</dbReference>
<sequence>MFYFLFKRRNSVWPCAGRFWLALLLLLSLTLGHTTLSYAAKPLPPLRIAIGDVPSVEFINLQIAVERLRQRGITVQLSFMQSEKLAARAVHHNLADVAVGTPYQFVQREKRSLRMFVQLSKLRFHPVVSRNLYPDWQSLDGAEVYAHGPGSGTASLLNIMARRHNIQYAKMHYLPGSAVRAQALLSGRIHATIVDSTRRRLLQERAPERFLFLPLEDVSATDEALYGKLETLKQKRATLAKLVEEILTVWRQTIADPQFISEQATQMGLINQLSVDDQKSLLSHYQDAVATHTFDPNGGDQACVAQDFAFFTAAGTLQGDPAKLRVEDYWYFAPLNQALQSLGRQ</sequence>
<dbReference type="CDD" id="cd00648">
    <property type="entry name" value="Periplasmic_Binding_Protein_Type_2"/>
    <property type="match status" value="1"/>
</dbReference>
<name>A0A1S7LFF9_MAGMO</name>
<dbReference type="Pfam" id="PF09084">
    <property type="entry name" value="NMT1"/>
    <property type="match status" value="1"/>
</dbReference>
<dbReference type="InterPro" id="IPR015168">
    <property type="entry name" value="SsuA/THI5"/>
</dbReference>
<feature type="domain" description="SsuA/THI5-like" evidence="1">
    <location>
        <begin position="70"/>
        <end position="258"/>
    </location>
</feature>
<dbReference type="Gene3D" id="3.40.190.10">
    <property type="entry name" value="Periplasmic binding protein-like II"/>
    <property type="match status" value="2"/>
</dbReference>
<protein>
    <recommendedName>
        <fullName evidence="1">SsuA/THI5-like domain-containing protein</fullName>
    </recommendedName>
</protein>
<reference evidence="2" key="1">
    <citation type="submission" date="2015-04" db="EMBL/GenBank/DDBJ databases">
        <authorList>
            <person name="Syromyatnikov M.Y."/>
            <person name="Popov V.N."/>
        </authorList>
    </citation>
    <scope>NUCLEOTIDE SEQUENCE</scope>
    <source>
        <strain evidence="2">MO-1</strain>
    </source>
</reference>
<gene>
    <name evidence="2" type="ORF">MAGMO_0944</name>
</gene>
<organism evidence="2">
    <name type="scientific">Magnetococcus massalia (strain MO-1)</name>
    <dbReference type="NCBI Taxonomy" id="451514"/>
    <lineage>
        <taxon>Bacteria</taxon>
        <taxon>Pseudomonadati</taxon>
        <taxon>Pseudomonadota</taxon>
        <taxon>Magnetococcia</taxon>
        <taxon>Magnetococcales</taxon>
        <taxon>Magnetococcaceae</taxon>
        <taxon>Magnetococcus</taxon>
    </lineage>
</organism>
<proteinExistence type="predicted"/>
<evidence type="ECO:0000259" key="1">
    <source>
        <dbReference type="Pfam" id="PF09084"/>
    </source>
</evidence>
<accession>A0A1S7LFF9</accession>
<dbReference type="SUPFAM" id="SSF53850">
    <property type="entry name" value="Periplasmic binding protein-like II"/>
    <property type="match status" value="1"/>
</dbReference>